<feature type="compositionally biased region" description="Basic and acidic residues" evidence="2">
    <location>
        <begin position="32"/>
        <end position="44"/>
    </location>
</feature>
<dbReference type="AlphaFoldDB" id="A0A2V0P7F9"/>
<protein>
    <submittedName>
        <fullName evidence="3">Uncharacterized protein</fullName>
    </submittedName>
</protein>
<name>A0A2V0P7F9_9CHLO</name>
<dbReference type="InterPro" id="IPR039604">
    <property type="entry name" value="Bfr1"/>
</dbReference>
<feature type="region of interest" description="Disordered" evidence="2">
    <location>
        <begin position="604"/>
        <end position="623"/>
    </location>
</feature>
<feature type="coiled-coil region" evidence="1">
    <location>
        <begin position="217"/>
        <end position="265"/>
    </location>
</feature>
<evidence type="ECO:0000256" key="1">
    <source>
        <dbReference type="SAM" id="Coils"/>
    </source>
</evidence>
<sequence>MAAVVEDSVVAPEVEETAAAAAAPAEDAPAPKNDRQGRPEREDLSNEPIDESLLIRVKGKVRRPTRPDDTERNAQVQLLQDEIVKLINRQKQIKEILDAKHSGKGGTPEQQKLRDQLQQLRTEWDNVLRGKQRLQAEDGDKKTEREKLLSELRTLRDASRGPMNLEALDAKVAELEFKLTHESLSAMDEKRTREQKERLDRTDRPNAVRATSLSARLDALKAESGELRGRVNEFDKQLNELKAKREALNAQLDALRSKESEARSDVPTLIAERKEASEIITALRKKQGEVRDAFNAKWAEFKKQERAWRVWAAHERKSRDEDRKKEYEERQAARKAMDKASRPNKYEQQLYECEQAIAYLRSLVGSGPASSSAPAKAVEEEPAPGMKLLKKKEEDLDGLFAGLGGSKKGKGAKREAARAAAAAAGDKGAKKLALRMDDLKTFMKLGVKAPATIADVAASIEALEGKRKEFEEKRDKVAAAPEEEEEDAAAEEEEAEAEAPKDPVAAAEADRLADDEDETPAAGVPAVANGAAAKGVWGSRAAAAAGAEPEAAAAPAAAAVPAEATPAEEEAEEAEVEAPAAAEAEAEAEAPAAAEVEVPAAAEVAAPAAPKAAAAPARSGGGVSVALTVSDEGRVVVTITA</sequence>
<feature type="compositionally biased region" description="Low complexity" evidence="2">
    <location>
        <begin position="604"/>
        <end position="617"/>
    </location>
</feature>
<evidence type="ECO:0000313" key="3">
    <source>
        <dbReference type="EMBL" id="GBF95776.1"/>
    </source>
</evidence>
<gene>
    <name evidence="3" type="ORF">Rsub_08212</name>
</gene>
<feature type="compositionally biased region" description="Low complexity" evidence="2">
    <location>
        <begin position="541"/>
        <end position="565"/>
    </location>
</feature>
<dbReference type="PANTHER" id="PTHR31027:SF2">
    <property type="entry name" value="LEBERCILIN DOMAIN-CONTAINING PROTEIN"/>
    <property type="match status" value="1"/>
</dbReference>
<dbReference type="GO" id="GO:0005783">
    <property type="term" value="C:endoplasmic reticulum"/>
    <property type="evidence" value="ECO:0007669"/>
    <property type="project" value="TreeGrafter"/>
</dbReference>
<dbReference type="PANTHER" id="PTHR31027">
    <property type="entry name" value="NUCLEAR SEGREGATION PROTEIN BFR1"/>
    <property type="match status" value="1"/>
</dbReference>
<accession>A0A2V0P7F9</accession>
<feature type="region of interest" description="Disordered" evidence="2">
    <location>
        <begin position="186"/>
        <end position="206"/>
    </location>
</feature>
<dbReference type="GO" id="GO:0003729">
    <property type="term" value="F:mRNA binding"/>
    <property type="evidence" value="ECO:0007669"/>
    <property type="project" value="TreeGrafter"/>
</dbReference>
<evidence type="ECO:0000313" key="4">
    <source>
        <dbReference type="Proteomes" id="UP000247498"/>
    </source>
</evidence>
<dbReference type="Proteomes" id="UP000247498">
    <property type="component" value="Unassembled WGS sequence"/>
</dbReference>
<feature type="compositionally biased region" description="Low complexity" evidence="2">
    <location>
        <begin position="577"/>
        <end position="597"/>
    </location>
</feature>
<reference evidence="3 4" key="1">
    <citation type="journal article" date="2018" name="Sci. Rep.">
        <title>Raphidocelis subcapitata (=Pseudokirchneriella subcapitata) provides an insight into genome evolution and environmental adaptations in the Sphaeropleales.</title>
        <authorList>
            <person name="Suzuki S."/>
            <person name="Yamaguchi H."/>
            <person name="Nakajima N."/>
            <person name="Kawachi M."/>
        </authorList>
    </citation>
    <scope>NUCLEOTIDE SEQUENCE [LARGE SCALE GENOMIC DNA]</scope>
    <source>
        <strain evidence="3 4">NIES-35</strain>
    </source>
</reference>
<feature type="region of interest" description="Disordered" evidence="2">
    <location>
        <begin position="469"/>
        <end position="597"/>
    </location>
</feature>
<dbReference type="EMBL" id="BDRX01000070">
    <property type="protein sequence ID" value="GBF95776.1"/>
    <property type="molecule type" value="Genomic_DNA"/>
</dbReference>
<organism evidence="3 4">
    <name type="scientific">Raphidocelis subcapitata</name>
    <dbReference type="NCBI Taxonomy" id="307507"/>
    <lineage>
        <taxon>Eukaryota</taxon>
        <taxon>Viridiplantae</taxon>
        <taxon>Chlorophyta</taxon>
        <taxon>core chlorophytes</taxon>
        <taxon>Chlorophyceae</taxon>
        <taxon>CS clade</taxon>
        <taxon>Sphaeropleales</taxon>
        <taxon>Selenastraceae</taxon>
        <taxon>Raphidocelis</taxon>
    </lineage>
</organism>
<dbReference type="STRING" id="307507.A0A2V0P7F9"/>
<dbReference type="GO" id="GO:0008298">
    <property type="term" value="P:intracellular mRNA localization"/>
    <property type="evidence" value="ECO:0007669"/>
    <property type="project" value="TreeGrafter"/>
</dbReference>
<feature type="compositionally biased region" description="Acidic residues" evidence="2">
    <location>
        <begin position="566"/>
        <end position="576"/>
    </location>
</feature>
<keyword evidence="4" id="KW-1185">Reference proteome</keyword>
<dbReference type="GO" id="GO:1990904">
    <property type="term" value="C:ribonucleoprotein complex"/>
    <property type="evidence" value="ECO:0007669"/>
    <property type="project" value="TreeGrafter"/>
</dbReference>
<dbReference type="Gene3D" id="1.20.5.110">
    <property type="match status" value="1"/>
</dbReference>
<evidence type="ECO:0000256" key="2">
    <source>
        <dbReference type="SAM" id="MobiDB-lite"/>
    </source>
</evidence>
<dbReference type="OrthoDB" id="2195113at2759"/>
<comment type="caution">
    <text evidence="3">The sequence shown here is derived from an EMBL/GenBank/DDBJ whole genome shotgun (WGS) entry which is preliminary data.</text>
</comment>
<proteinExistence type="predicted"/>
<keyword evidence="1" id="KW-0175">Coiled coil</keyword>
<feature type="compositionally biased region" description="Low complexity" evidence="2">
    <location>
        <begin position="9"/>
        <end position="31"/>
    </location>
</feature>
<dbReference type="InParanoid" id="A0A2V0P7F9"/>
<feature type="compositionally biased region" description="Acidic residues" evidence="2">
    <location>
        <begin position="481"/>
        <end position="497"/>
    </location>
</feature>
<feature type="region of interest" description="Disordered" evidence="2">
    <location>
        <begin position="1"/>
        <end position="74"/>
    </location>
</feature>
<dbReference type="GO" id="GO:0042175">
    <property type="term" value="C:nuclear outer membrane-endoplasmic reticulum membrane network"/>
    <property type="evidence" value="ECO:0007669"/>
    <property type="project" value="TreeGrafter"/>
</dbReference>
<feature type="compositionally biased region" description="Low complexity" evidence="2">
    <location>
        <begin position="520"/>
        <end position="533"/>
    </location>
</feature>